<feature type="compositionally biased region" description="Polar residues" evidence="7">
    <location>
        <begin position="465"/>
        <end position="477"/>
    </location>
</feature>
<feature type="region of interest" description="Disordered" evidence="7">
    <location>
        <begin position="58"/>
        <end position="93"/>
    </location>
</feature>
<dbReference type="Pfam" id="PF00735">
    <property type="entry name" value="Septin"/>
    <property type="match status" value="1"/>
</dbReference>
<feature type="compositionally biased region" description="Low complexity" evidence="7">
    <location>
        <begin position="635"/>
        <end position="650"/>
    </location>
</feature>
<evidence type="ECO:0000256" key="4">
    <source>
        <dbReference type="ARBA" id="ARBA00023134"/>
    </source>
</evidence>
<accession>A0A553QRR8</accession>
<feature type="domain" description="Septin-type G" evidence="8">
    <location>
        <begin position="690"/>
        <end position="962"/>
    </location>
</feature>
<gene>
    <name evidence="9" type="ORF">DNTS_007697</name>
</gene>
<dbReference type="STRING" id="623744.A0A553QRR8"/>
<feature type="region of interest" description="Disordered" evidence="7">
    <location>
        <begin position="961"/>
        <end position="980"/>
    </location>
</feature>
<feature type="region of interest" description="Disordered" evidence="7">
    <location>
        <begin position="351"/>
        <end position="385"/>
    </location>
</feature>
<sequence length="980" mass="108427">MWRVGERDSGASEEKNGGNFAMTTNQMAKNPKDCDVTRIALPKRSAWQNTNVSVSQSSVPLSSTSFTPVNPSCPTREPSTSSTREPGCHGTPSVILKKPIHILSFTRNDSSQQQKPSILDTVDISSYSQTVKSIHHMGTTNKSLVMDGAMYPAEMCNKTGKTGCKISQCKSITFNGRRSSAIPMTNTMETLNTSILQQDNITHQQHNTLILCQEILHPKNLRHVESTRRLRDGGTHQNKHQSKNPILGELNCGLSKTGRIRNTGVQFLDLEKIREEKNTNWPSGKSPACSENPVKARRTQTLQKRPKVSAEGAQQLSKRLPQTNPIPSPKATNQMNPLWKHHNEQVPSLISANGTSNQTSGIASTSRFNQTSGNDPKIESPSGNPNTTTLITVSHPSNASNQCSWMSSFQFPLKSPSSSTKCGQPNRICKPMIKRTSDTRPTFFKTPQAWGSSSSQTGKSSNPSQNRGSFSDCNSTKSSLSETTLVEGCTFAKKHRRARLCKRSASSCPIQLVKGGWDAAAPPDCKSTNSEMTGHLPKSLFSLNQQLETKQTLHATDGDGDSRFQVQEDPLAFQPSVVTNTRTGAILSTYSHLAEDQRDSRTDAKGFILDPSIATKNGIDMSEIVPPEVRPKPVVPAKPSHVAPPSSAPFVPSPTGPGGEGQGSGRGSTLFGYIGIDTIIEQMRKKTMKTGFDFNIMVVGQSGLGKSTLVNTLFKSQVSRRTTSWSRDEKIPKTVEIKSVSHVIEEGGVKMKLTVVDTPGFGDQINNDNCWEPISKYINEQYEKFLKEEVNIARKKRIPDTRVHCCLYFISPTGHSLRQLDVEFMKHLSRVVNIIPVIAKSDTLTPEEKTEFKQRVRKELEVCGIECYPQKEFDEDMEDKSDNDKIRETMPFAVVGSDKEYQVNGKRVLGRKTAWGVVEVENANHCEFSLLRDFMIRSHLQDLKEVTHNIHYETYRAKRLNDNGGLHPISSGQETQESNL</sequence>
<dbReference type="InterPro" id="IPR027417">
    <property type="entry name" value="P-loop_NTPase"/>
</dbReference>
<dbReference type="InterPro" id="IPR016491">
    <property type="entry name" value="Septin"/>
</dbReference>
<dbReference type="EMBL" id="SRMA01025600">
    <property type="protein sequence ID" value="TRY92642.1"/>
    <property type="molecule type" value="Genomic_DNA"/>
</dbReference>
<reference evidence="9 10" key="1">
    <citation type="journal article" date="2019" name="Sci. Data">
        <title>Hybrid genome assembly and annotation of Danionella translucida.</title>
        <authorList>
            <person name="Kadobianskyi M."/>
            <person name="Schulze L."/>
            <person name="Schuelke M."/>
            <person name="Judkewitz B."/>
        </authorList>
    </citation>
    <scope>NUCLEOTIDE SEQUENCE [LARGE SCALE GENOMIC DNA]</scope>
    <source>
        <strain evidence="9 10">Bolton</strain>
    </source>
</reference>
<feature type="region of interest" description="Disordered" evidence="7">
    <location>
        <begin position="436"/>
        <end position="477"/>
    </location>
</feature>
<dbReference type="FunFam" id="3.40.50.300:FF:000387">
    <property type="entry name" value="neuronal-specific septin-3 isoform X1"/>
    <property type="match status" value="1"/>
</dbReference>
<dbReference type="PANTHER" id="PTHR18884">
    <property type="entry name" value="SEPTIN"/>
    <property type="match status" value="1"/>
</dbReference>
<comment type="caution">
    <text evidence="9">The sequence shown here is derived from an EMBL/GenBank/DDBJ whole genome shotgun (WGS) entry which is preliminary data.</text>
</comment>
<name>A0A553QRR8_9TELE</name>
<evidence type="ECO:0000256" key="3">
    <source>
        <dbReference type="ARBA" id="ARBA00022741"/>
    </source>
</evidence>
<feature type="compositionally biased region" description="Polar residues" evidence="7">
    <location>
        <begin position="970"/>
        <end position="980"/>
    </location>
</feature>
<feature type="region of interest" description="Disordered" evidence="7">
    <location>
        <begin position="278"/>
        <end position="335"/>
    </location>
</feature>
<evidence type="ECO:0000256" key="7">
    <source>
        <dbReference type="SAM" id="MobiDB-lite"/>
    </source>
</evidence>
<dbReference type="PRINTS" id="PR01741">
    <property type="entry name" value="SEPTIN3"/>
</dbReference>
<dbReference type="GO" id="GO:0005737">
    <property type="term" value="C:cytoplasm"/>
    <property type="evidence" value="ECO:0007669"/>
    <property type="project" value="UniProtKB-SubCell"/>
</dbReference>
<evidence type="ECO:0000313" key="10">
    <source>
        <dbReference type="Proteomes" id="UP000316079"/>
    </source>
</evidence>
<evidence type="ECO:0000256" key="2">
    <source>
        <dbReference type="ARBA" id="ARBA00022490"/>
    </source>
</evidence>
<dbReference type="OrthoDB" id="416553at2759"/>
<evidence type="ECO:0000256" key="6">
    <source>
        <dbReference type="RuleBase" id="RU004560"/>
    </source>
</evidence>
<dbReference type="Proteomes" id="UP000316079">
    <property type="component" value="Unassembled WGS sequence"/>
</dbReference>
<evidence type="ECO:0000313" key="9">
    <source>
        <dbReference type="EMBL" id="TRY92642.1"/>
    </source>
</evidence>
<keyword evidence="3 6" id="KW-0547">Nucleotide-binding</keyword>
<comment type="subcellular location">
    <subcellularLocation>
        <location evidence="1">Cytoplasm</location>
    </subcellularLocation>
</comment>
<dbReference type="Gene3D" id="3.40.50.300">
    <property type="entry name" value="P-loop containing nucleotide triphosphate hydrolases"/>
    <property type="match status" value="1"/>
</dbReference>
<feature type="region of interest" description="Disordered" evidence="7">
    <location>
        <begin position="1"/>
        <end position="33"/>
    </location>
</feature>
<dbReference type="InterPro" id="IPR030379">
    <property type="entry name" value="G_SEPTIN_dom"/>
</dbReference>
<feature type="compositionally biased region" description="Polar residues" evidence="7">
    <location>
        <begin position="312"/>
        <end position="335"/>
    </location>
</feature>
<dbReference type="EMBL" id="SRMA01025600">
    <property type="protein sequence ID" value="TRY92643.1"/>
    <property type="molecule type" value="Genomic_DNA"/>
</dbReference>
<protein>
    <recommendedName>
        <fullName evidence="5">Neuronal-specific septin-3</fullName>
    </recommendedName>
</protein>
<keyword evidence="4 6" id="KW-0342">GTP-binding</keyword>
<evidence type="ECO:0000259" key="8">
    <source>
        <dbReference type="PROSITE" id="PS51719"/>
    </source>
</evidence>
<reference evidence="9" key="2">
    <citation type="submission" date="2019-04" db="EMBL/GenBank/DDBJ databases">
        <authorList>
            <person name="Kadobianskyi M."/>
            <person name="Schulze L."/>
            <person name="Schuelke M."/>
            <person name="Judkewitz B."/>
        </authorList>
    </citation>
    <scope>NUCLEOTIDE SEQUENCE</scope>
    <source>
        <strain evidence="9">Bolton</strain>
        <tissue evidence="9">Whole-body</tissue>
    </source>
</reference>
<organism evidence="9 10">
    <name type="scientific">Danionella cerebrum</name>
    <dbReference type="NCBI Taxonomy" id="2873325"/>
    <lineage>
        <taxon>Eukaryota</taxon>
        <taxon>Metazoa</taxon>
        <taxon>Chordata</taxon>
        <taxon>Craniata</taxon>
        <taxon>Vertebrata</taxon>
        <taxon>Euteleostomi</taxon>
        <taxon>Actinopterygii</taxon>
        <taxon>Neopterygii</taxon>
        <taxon>Teleostei</taxon>
        <taxon>Ostariophysi</taxon>
        <taxon>Cypriniformes</taxon>
        <taxon>Danionidae</taxon>
        <taxon>Danioninae</taxon>
        <taxon>Danionella</taxon>
    </lineage>
</organism>
<dbReference type="PROSITE" id="PS51719">
    <property type="entry name" value="G_SEPTIN"/>
    <property type="match status" value="1"/>
</dbReference>
<feature type="compositionally biased region" description="Basic and acidic residues" evidence="7">
    <location>
        <begin position="1"/>
        <end position="16"/>
    </location>
</feature>
<keyword evidence="10" id="KW-1185">Reference proteome</keyword>
<dbReference type="InterPro" id="IPR008114">
    <property type="entry name" value="Septin3"/>
</dbReference>
<comment type="similarity">
    <text evidence="6">Belongs to the TRAFAC class TrmE-Era-EngA-EngB-Septin-like GTPase superfamily. Septin GTPase family.</text>
</comment>
<feature type="compositionally biased region" description="Low complexity" evidence="7">
    <location>
        <begin position="58"/>
        <end position="69"/>
    </location>
</feature>
<dbReference type="CDD" id="cd01850">
    <property type="entry name" value="CDC_Septin"/>
    <property type="match status" value="1"/>
</dbReference>
<dbReference type="GO" id="GO:0005525">
    <property type="term" value="F:GTP binding"/>
    <property type="evidence" value="ECO:0007669"/>
    <property type="project" value="UniProtKB-KW"/>
</dbReference>
<feature type="region of interest" description="Disordered" evidence="7">
    <location>
        <begin position="635"/>
        <end position="667"/>
    </location>
</feature>
<dbReference type="SUPFAM" id="SSF52540">
    <property type="entry name" value="P-loop containing nucleoside triphosphate hydrolases"/>
    <property type="match status" value="1"/>
</dbReference>
<feature type="compositionally biased region" description="Polar residues" evidence="7">
    <location>
        <begin position="70"/>
        <end position="84"/>
    </location>
</feature>
<keyword evidence="2" id="KW-0963">Cytoplasm</keyword>
<feature type="compositionally biased region" description="Gly residues" evidence="7">
    <location>
        <begin position="656"/>
        <end position="666"/>
    </location>
</feature>
<feature type="compositionally biased region" description="Polar residues" evidence="7">
    <location>
        <begin position="351"/>
        <end position="374"/>
    </location>
</feature>
<feature type="compositionally biased region" description="Low complexity" evidence="7">
    <location>
        <begin position="452"/>
        <end position="464"/>
    </location>
</feature>
<evidence type="ECO:0000256" key="1">
    <source>
        <dbReference type="ARBA" id="ARBA00004496"/>
    </source>
</evidence>
<proteinExistence type="inferred from homology"/>
<dbReference type="AlphaFoldDB" id="A0A553QRR8"/>
<evidence type="ECO:0000256" key="5">
    <source>
        <dbReference type="ARBA" id="ARBA00041105"/>
    </source>
</evidence>